<feature type="domain" description="VOC" evidence="1">
    <location>
        <begin position="5"/>
        <end position="123"/>
    </location>
</feature>
<dbReference type="InterPro" id="IPR004360">
    <property type="entry name" value="Glyas_Fos-R_dOase_dom"/>
</dbReference>
<dbReference type="Pfam" id="PF00903">
    <property type="entry name" value="Glyoxalase"/>
    <property type="match status" value="1"/>
</dbReference>
<gene>
    <name evidence="2" type="ORF">KX928_19380</name>
</gene>
<reference evidence="2" key="1">
    <citation type="submission" date="2021-07" db="EMBL/GenBank/DDBJ databases">
        <title>Roseobacter insulae sp. nov., isolated from a tidal flat.</title>
        <authorList>
            <person name="Park S."/>
            <person name="Yoon J.-H."/>
        </authorList>
    </citation>
    <scope>NUCLEOTIDE SEQUENCE</scope>
    <source>
        <strain evidence="2">YSTF-M11</strain>
    </source>
</reference>
<dbReference type="PROSITE" id="PS51819">
    <property type="entry name" value="VOC"/>
    <property type="match status" value="1"/>
</dbReference>
<evidence type="ECO:0000313" key="2">
    <source>
        <dbReference type="EMBL" id="MBW4709951.1"/>
    </source>
</evidence>
<keyword evidence="3" id="KW-1185">Reference proteome</keyword>
<dbReference type="RefSeq" id="WP_219506032.1">
    <property type="nucleotide sequence ID" value="NZ_JAHXDN010000006.1"/>
</dbReference>
<dbReference type="EMBL" id="JAHXDN010000006">
    <property type="protein sequence ID" value="MBW4709951.1"/>
    <property type="molecule type" value="Genomic_DNA"/>
</dbReference>
<accession>A0A9X1K002</accession>
<organism evidence="2 3">
    <name type="scientific">Roseobacter insulae</name>
    <dbReference type="NCBI Taxonomy" id="2859783"/>
    <lineage>
        <taxon>Bacteria</taxon>
        <taxon>Pseudomonadati</taxon>
        <taxon>Pseudomonadota</taxon>
        <taxon>Alphaproteobacteria</taxon>
        <taxon>Rhodobacterales</taxon>
        <taxon>Roseobacteraceae</taxon>
        <taxon>Roseobacter</taxon>
    </lineage>
</organism>
<dbReference type="PANTHER" id="PTHR46142">
    <property type="match status" value="1"/>
</dbReference>
<evidence type="ECO:0000259" key="1">
    <source>
        <dbReference type="PROSITE" id="PS51819"/>
    </source>
</evidence>
<comment type="caution">
    <text evidence="2">The sequence shown here is derived from an EMBL/GenBank/DDBJ whole genome shotgun (WGS) entry which is preliminary data.</text>
</comment>
<dbReference type="PANTHER" id="PTHR46142:SF3">
    <property type="entry name" value="F18B13.24 PROTEIN"/>
    <property type="match status" value="1"/>
</dbReference>
<sequence length="126" mass="14255">MKIGKLDHVNLRTDQLDAMIAWYRDILGLTQGARPDFAFPGAWMYADDTAAVHLVSVESEDRVGAERDLKLEHFAFSATGAAEFEARLQSHGQQYKRNEIAAINIVQFNVWDPDGNHVHIDFLLDE</sequence>
<protein>
    <submittedName>
        <fullName evidence="2">VOC family protein</fullName>
    </submittedName>
</protein>
<dbReference type="InterPro" id="IPR037523">
    <property type="entry name" value="VOC_core"/>
</dbReference>
<evidence type="ECO:0000313" key="3">
    <source>
        <dbReference type="Proteomes" id="UP001138661"/>
    </source>
</evidence>
<dbReference type="AlphaFoldDB" id="A0A9X1K002"/>
<proteinExistence type="predicted"/>
<name>A0A9X1K002_9RHOB</name>
<dbReference type="Proteomes" id="UP001138661">
    <property type="component" value="Unassembled WGS sequence"/>
</dbReference>